<dbReference type="GO" id="GO:0047761">
    <property type="term" value="F:butyrate kinase activity"/>
    <property type="evidence" value="ECO:0007669"/>
    <property type="project" value="UniProtKB-UniRule"/>
</dbReference>
<gene>
    <name evidence="9 11" type="primary">buk</name>
    <name evidence="11" type="ORF">C7Y71_006820</name>
</gene>
<dbReference type="GO" id="GO:0005524">
    <property type="term" value="F:ATP binding"/>
    <property type="evidence" value="ECO:0007669"/>
    <property type="project" value="UniProtKB-KW"/>
</dbReference>
<dbReference type="Pfam" id="PF00871">
    <property type="entry name" value="Acetate_kinase"/>
    <property type="match status" value="1"/>
</dbReference>
<dbReference type="GO" id="GO:0005737">
    <property type="term" value="C:cytoplasm"/>
    <property type="evidence" value="ECO:0007669"/>
    <property type="project" value="UniProtKB-SubCell"/>
</dbReference>
<dbReference type="PIRSF" id="PIRSF036458">
    <property type="entry name" value="Butyrate_kin"/>
    <property type="match status" value="1"/>
</dbReference>
<evidence type="ECO:0000256" key="10">
    <source>
        <dbReference type="RuleBase" id="RU003835"/>
    </source>
</evidence>
<dbReference type="NCBIfam" id="TIGR02707">
    <property type="entry name" value="butyr_kinase"/>
    <property type="match status" value="1"/>
</dbReference>
<dbReference type="SUPFAM" id="SSF53067">
    <property type="entry name" value="Actin-like ATPase domain"/>
    <property type="match status" value="2"/>
</dbReference>
<evidence type="ECO:0000256" key="6">
    <source>
        <dbReference type="ARBA" id="ARBA00022777"/>
    </source>
</evidence>
<dbReference type="InterPro" id="IPR043129">
    <property type="entry name" value="ATPase_NBD"/>
</dbReference>
<dbReference type="HAMAP" id="MF_00542">
    <property type="entry name" value="Butyrate_kinase"/>
    <property type="match status" value="1"/>
</dbReference>
<dbReference type="CDD" id="cd24011">
    <property type="entry name" value="ASKHA_NBD_BK"/>
    <property type="match status" value="1"/>
</dbReference>
<keyword evidence="12" id="KW-1185">Reference proteome</keyword>
<evidence type="ECO:0000256" key="2">
    <source>
        <dbReference type="ARBA" id="ARBA00008748"/>
    </source>
</evidence>
<dbReference type="RefSeq" id="WP_111898401.1">
    <property type="nucleotide sequence ID" value="NZ_CP033459.1"/>
</dbReference>
<keyword evidence="6 9" id="KW-0418">Kinase</keyword>
<dbReference type="Proteomes" id="UP000249375">
    <property type="component" value="Chromosome"/>
</dbReference>
<reference evidence="11 12" key="1">
    <citation type="submission" date="2018-11" db="EMBL/GenBank/DDBJ databases">
        <authorList>
            <person name="Na S.W."/>
            <person name="Baik M."/>
        </authorList>
    </citation>
    <scope>NUCLEOTIDE SEQUENCE [LARGE SCALE GENOMIC DNA]</scope>
    <source>
        <strain evidence="11 12">E39</strain>
    </source>
</reference>
<dbReference type="InterPro" id="IPR011245">
    <property type="entry name" value="Butyrate_kin"/>
</dbReference>
<proteinExistence type="inferred from homology"/>
<organism evidence="11 12">
    <name type="scientific">Pseudoprevotella muciniphila</name>
    <dbReference type="NCBI Taxonomy" id="2133944"/>
    <lineage>
        <taxon>Bacteria</taxon>
        <taxon>Pseudomonadati</taxon>
        <taxon>Bacteroidota</taxon>
        <taxon>Bacteroidia</taxon>
        <taxon>Bacteroidales</taxon>
        <taxon>Prevotellaceae</taxon>
        <taxon>Pseudoprevotella</taxon>
    </lineage>
</organism>
<dbReference type="Gene3D" id="3.30.420.40">
    <property type="match status" value="2"/>
</dbReference>
<keyword evidence="4 9" id="KW-0808">Transferase</keyword>
<keyword evidence="3 9" id="KW-0963">Cytoplasm</keyword>
<sequence length="369" mass="41030">MRILAINPGSTSTKIAVYEDEQVVFEKGINHSFSELEKLKTIAQQLDYRRNHILTELVDANIDFNFDAIVGRAGLLGPIEGGVYEVNDRMYEALQHPVREHPCNFGSILAYILAQQIEGCMALTADSGMTDEYDEISRISGFPLIEREPFWHTLNQRAIARTYAKQAGKKYEELNLIVCHLGGGTSIAVHRHGRAVDSNNGMGDDGPFSITRSGSLPARGVVELCFSGKYDKHTLDNFFFKNCGVRAYLGTSNMFEVMDRVEKGDYKAKLVMDALILQTAKEIAGMSTVLYGKVDAILLTGGLCKDQYIREGIVERIQHIAPVHVFPGEDEMKALAGNALAVLRGELPIKEFNDSVFRKTKNLFAEEQS</sequence>
<dbReference type="PANTHER" id="PTHR21060:SF3">
    <property type="entry name" value="BUTYRATE KINASE 2-RELATED"/>
    <property type="match status" value="1"/>
</dbReference>
<dbReference type="InterPro" id="IPR000890">
    <property type="entry name" value="Aliphatic_acid_kin_short-chain"/>
</dbReference>
<protein>
    <recommendedName>
        <fullName evidence="9">Probable butyrate kinase</fullName>
        <shortName evidence="9">BK</shortName>
        <ecNumber evidence="9">2.7.2.7</ecNumber>
    </recommendedName>
    <alternativeName>
        <fullName evidence="9">Branched-chain carboxylic acid kinase</fullName>
    </alternativeName>
</protein>
<evidence type="ECO:0000256" key="8">
    <source>
        <dbReference type="ARBA" id="ARBA00048596"/>
    </source>
</evidence>
<dbReference type="EMBL" id="CP033459">
    <property type="protein sequence ID" value="QFQ13746.1"/>
    <property type="molecule type" value="Genomic_DNA"/>
</dbReference>
<evidence type="ECO:0000256" key="3">
    <source>
        <dbReference type="ARBA" id="ARBA00022490"/>
    </source>
</evidence>
<comment type="catalytic activity">
    <reaction evidence="8 9">
        <text>butanoate + ATP = butanoyl phosphate + ADP</text>
        <dbReference type="Rhea" id="RHEA:13585"/>
        <dbReference type="ChEBI" id="CHEBI:17968"/>
        <dbReference type="ChEBI" id="CHEBI:30616"/>
        <dbReference type="ChEBI" id="CHEBI:58079"/>
        <dbReference type="ChEBI" id="CHEBI:456216"/>
        <dbReference type="EC" id="2.7.2.7"/>
    </reaction>
</comment>
<dbReference type="PROSITE" id="PS01075">
    <property type="entry name" value="ACETATE_KINASE_1"/>
    <property type="match status" value="1"/>
</dbReference>
<accession>A0A5P8E9U1</accession>
<evidence type="ECO:0000256" key="9">
    <source>
        <dbReference type="HAMAP-Rule" id="MF_00542"/>
    </source>
</evidence>
<evidence type="ECO:0000256" key="4">
    <source>
        <dbReference type="ARBA" id="ARBA00022679"/>
    </source>
</evidence>
<comment type="similarity">
    <text evidence="2 9 10">Belongs to the acetokinase family.</text>
</comment>
<dbReference type="GO" id="GO:0006083">
    <property type="term" value="P:acetate metabolic process"/>
    <property type="evidence" value="ECO:0007669"/>
    <property type="project" value="TreeGrafter"/>
</dbReference>
<dbReference type="AlphaFoldDB" id="A0A5P8E9U1"/>
<keyword evidence="7 9" id="KW-0067">ATP-binding</keyword>
<dbReference type="EC" id="2.7.2.7" evidence="9"/>
<dbReference type="GO" id="GO:0008776">
    <property type="term" value="F:acetate kinase activity"/>
    <property type="evidence" value="ECO:0007669"/>
    <property type="project" value="TreeGrafter"/>
</dbReference>
<evidence type="ECO:0000256" key="7">
    <source>
        <dbReference type="ARBA" id="ARBA00022840"/>
    </source>
</evidence>
<dbReference type="NCBIfam" id="NF002834">
    <property type="entry name" value="PRK03011.1-5"/>
    <property type="match status" value="1"/>
</dbReference>
<dbReference type="KEGG" id="alq:C7Y71_006820"/>
<evidence type="ECO:0000256" key="5">
    <source>
        <dbReference type="ARBA" id="ARBA00022741"/>
    </source>
</evidence>
<dbReference type="InterPro" id="IPR023865">
    <property type="entry name" value="Aliphatic_acid_kinase_CS"/>
</dbReference>
<keyword evidence="5 9" id="KW-0547">Nucleotide-binding</keyword>
<dbReference type="PROSITE" id="PS01076">
    <property type="entry name" value="ACETATE_KINASE_2"/>
    <property type="match status" value="1"/>
</dbReference>
<name>A0A5P8E9U1_9BACT</name>
<dbReference type="OrthoDB" id="9771859at2"/>
<comment type="subcellular location">
    <subcellularLocation>
        <location evidence="1 9">Cytoplasm</location>
    </subcellularLocation>
</comment>
<dbReference type="PRINTS" id="PR00471">
    <property type="entry name" value="ACETATEKNASE"/>
</dbReference>
<evidence type="ECO:0000313" key="12">
    <source>
        <dbReference type="Proteomes" id="UP000249375"/>
    </source>
</evidence>
<evidence type="ECO:0000256" key="1">
    <source>
        <dbReference type="ARBA" id="ARBA00004496"/>
    </source>
</evidence>
<dbReference type="PANTHER" id="PTHR21060">
    <property type="entry name" value="ACETATE KINASE"/>
    <property type="match status" value="1"/>
</dbReference>
<evidence type="ECO:0000313" key="11">
    <source>
        <dbReference type="EMBL" id="QFQ13746.1"/>
    </source>
</evidence>